<evidence type="ECO:0000256" key="1">
    <source>
        <dbReference type="ARBA" id="ARBA00006484"/>
    </source>
</evidence>
<dbReference type="Pfam" id="PF00106">
    <property type="entry name" value="adh_short"/>
    <property type="match status" value="1"/>
</dbReference>
<keyword evidence="2" id="KW-0521">NADP</keyword>
<keyword evidence="6" id="KW-1185">Reference proteome</keyword>
<dbReference type="InterPro" id="IPR036291">
    <property type="entry name" value="NAD(P)-bd_dom_sf"/>
</dbReference>
<dbReference type="Gene3D" id="3.40.50.720">
    <property type="entry name" value="NAD(P)-binding Rossmann-like Domain"/>
    <property type="match status" value="1"/>
</dbReference>
<protein>
    <recommendedName>
        <fullName evidence="4">carbonyl reductase (NADPH)</fullName>
        <ecNumber evidence="4">1.1.1.184</ecNumber>
    </recommendedName>
</protein>
<dbReference type="Proteomes" id="UP000735302">
    <property type="component" value="Unassembled WGS sequence"/>
</dbReference>
<name>A0AAV4D062_9GAST</name>
<proteinExistence type="inferred from homology"/>
<comment type="caution">
    <text evidence="5">The sequence shown here is derived from an EMBL/GenBank/DDBJ whole genome shotgun (WGS) entry which is preliminary data.</text>
</comment>
<dbReference type="GO" id="GO:0004090">
    <property type="term" value="F:carbonyl reductase (NADPH) activity"/>
    <property type="evidence" value="ECO:0007669"/>
    <property type="project" value="UniProtKB-EC"/>
</dbReference>
<evidence type="ECO:0000256" key="3">
    <source>
        <dbReference type="ARBA" id="ARBA00023002"/>
    </source>
</evidence>
<evidence type="ECO:0000256" key="4">
    <source>
        <dbReference type="ARBA" id="ARBA00026118"/>
    </source>
</evidence>
<dbReference type="AlphaFoldDB" id="A0AAV4D062"/>
<gene>
    <name evidence="5" type="ORF">PoB_006401500</name>
</gene>
<organism evidence="5 6">
    <name type="scientific">Plakobranchus ocellatus</name>
    <dbReference type="NCBI Taxonomy" id="259542"/>
    <lineage>
        <taxon>Eukaryota</taxon>
        <taxon>Metazoa</taxon>
        <taxon>Spiralia</taxon>
        <taxon>Lophotrochozoa</taxon>
        <taxon>Mollusca</taxon>
        <taxon>Gastropoda</taxon>
        <taxon>Heterobranchia</taxon>
        <taxon>Euthyneura</taxon>
        <taxon>Panpulmonata</taxon>
        <taxon>Sacoglossa</taxon>
        <taxon>Placobranchoidea</taxon>
        <taxon>Plakobranchidae</taxon>
        <taxon>Plakobranchus</taxon>
    </lineage>
</organism>
<dbReference type="InterPro" id="IPR045313">
    <property type="entry name" value="CBR1-like"/>
</dbReference>
<dbReference type="PANTHER" id="PTHR43963">
    <property type="entry name" value="CARBONYL REDUCTASE 1-RELATED"/>
    <property type="match status" value="1"/>
</dbReference>
<evidence type="ECO:0000313" key="5">
    <source>
        <dbReference type="EMBL" id="GFO37510.1"/>
    </source>
</evidence>
<comment type="similarity">
    <text evidence="1">Belongs to the short-chain dehydrogenases/reductases (SDR) family.</text>
</comment>
<sequence length="283" mass="31361">MSSKVAVVTGSNKGVGFAIVRALCKQFPGDVYLTSRDDSRGQAAVQALEKEGLHPKYHQLDINDHSSIVTLRDFLQTTYGGLDVLVNNAAIACKRELPEPEPDDTPFGEQIEMTCKTNYFATLDVCDVLFPLLRPHARVCNVSSGACKMAFDKISQALKDKLFQPDIEISELSDTVKAFVKAAKNNTHLEEGFTDRGYDFSKLCLNIMTEIHQKEMDKTGKIDVIINSCSPGYVATDMVRNKGDLTIDEGAVTPTYIALLPPNVKEPRGKFLRNKKVANEWKQ</sequence>
<dbReference type="EC" id="1.1.1.184" evidence="4"/>
<dbReference type="CDD" id="cd05324">
    <property type="entry name" value="carb_red_PTCR-like_SDR_c"/>
    <property type="match status" value="1"/>
</dbReference>
<dbReference type="PANTHER" id="PTHR43963:SF4">
    <property type="entry name" value="CARBONYL REDUCTASE (NADPH)"/>
    <property type="match status" value="1"/>
</dbReference>
<reference evidence="5 6" key="1">
    <citation type="journal article" date="2021" name="Elife">
        <title>Chloroplast acquisition without the gene transfer in kleptoplastic sea slugs, Plakobranchus ocellatus.</title>
        <authorList>
            <person name="Maeda T."/>
            <person name="Takahashi S."/>
            <person name="Yoshida T."/>
            <person name="Shimamura S."/>
            <person name="Takaki Y."/>
            <person name="Nagai Y."/>
            <person name="Toyoda A."/>
            <person name="Suzuki Y."/>
            <person name="Arimoto A."/>
            <person name="Ishii H."/>
            <person name="Satoh N."/>
            <person name="Nishiyama T."/>
            <person name="Hasebe M."/>
            <person name="Maruyama T."/>
            <person name="Minagawa J."/>
            <person name="Obokata J."/>
            <person name="Shigenobu S."/>
        </authorList>
    </citation>
    <scope>NUCLEOTIDE SEQUENCE [LARGE SCALE GENOMIC DNA]</scope>
</reference>
<dbReference type="InterPro" id="IPR002347">
    <property type="entry name" value="SDR_fam"/>
</dbReference>
<keyword evidence="3" id="KW-0560">Oxidoreductase</keyword>
<dbReference type="PRINTS" id="PR00081">
    <property type="entry name" value="GDHRDH"/>
</dbReference>
<dbReference type="EMBL" id="BLXT01007237">
    <property type="protein sequence ID" value="GFO37510.1"/>
    <property type="molecule type" value="Genomic_DNA"/>
</dbReference>
<evidence type="ECO:0000313" key="6">
    <source>
        <dbReference type="Proteomes" id="UP000735302"/>
    </source>
</evidence>
<accession>A0AAV4D062</accession>
<evidence type="ECO:0000256" key="2">
    <source>
        <dbReference type="ARBA" id="ARBA00022857"/>
    </source>
</evidence>
<dbReference type="SUPFAM" id="SSF51735">
    <property type="entry name" value="NAD(P)-binding Rossmann-fold domains"/>
    <property type="match status" value="1"/>
</dbReference>